<organism evidence="2 3">
    <name type="scientific">Raoultella planticola</name>
    <name type="common">Klebsiella planticola</name>
    <dbReference type="NCBI Taxonomy" id="575"/>
    <lineage>
        <taxon>Bacteria</taxon>
        <taxon>Pseudomonadati</taxon>
        <taxon>Pseudomonadota</taxon>
        <taxon>Gammaproteobacteria</taxon>
        <taxon>Enterobacterales</taxon>
        <taxon>Enterobacteriaceae</taxon>
        <taxon>Klebsiella/Raoultella group</taxon>
        <taxon>Raoultella</taxon>
    </lineage>
</organism>
<dbReference type="EMBL" id="CAADJE010000025">
    <property type="protein sequence ID" value="VFS78570.1"/>
    <property type="molecule type" value="Genomic_DNA"/>
</dbReference>
<proteinExistence type="predicted"/>
<evidence type="ECO:0000256" key="1">
    <source>
        <dbReference type="SAM" id="MobiDB-lite"/>
    </source>
</evidence>
<protein>
    <submittedName>
        <fullName evidence="2">Uncharacterized protein</fullName>
    </submittedName>
</protein>
<dbReference type="AlphaFoldDB" id="A0A485BZ70"/>
<dbReference type="Proteomes" id="UP000345637">
    <property type="component" value="Unassembled WGS sequence"/>
</dbReference>
<reference evidence="2 3" key="1">
    <citation type="submission" date="2019-03" db="EMBL/GenBank/DDBJ databases">
        <authorList>
            <consortium name="Pathogen Informatics"/>
        </authorList>
    </citation>
    <scope>NUCLEOTIDE SEQUENCE [LARGE SCALE GENOMIC DNA]</scope>
    <source>
        <strain evidence="2 3">NCTC12998</strain>
    </source>
</reference>
<gene>
    <name evidence="2" type="ORF">NCTC12998_05199</name>
</gene>
<name>A0A485BZ70_RAOPL</name>
<evidence type="ECO:0000313" key="3">
    <source>
        <dbReference type="Proteomes" id="UP000345637"/>
    </source>
</evidence>
<accession>A0A485BZ70</accession>
<feature type="region of interest" description="Disordered" evidence="1">
    <location>
        <begin position="39"/>
        <end position="60"/>
    </location>
</feature>
<evidence type="ECO:0000313" key="2">
    <source>
        <dbReference type="EMBL" id="VFS78570.1"/>
    </source>
</evidence>
<sequence>MNAGRGPRSERYRAADFATKLADRQHRRADRSFNIVTVSQQSHTGRRRFNPPSGPLNQPGLQKLFQLTDLQTDRGLR</sequence>